<protein>
    <submittedName>
        <fullName evidence="3">AbrB family transcriptional regulator</fullName>
    </submittedName>
</protein>
<reference evidence="3 4" key="1">
    <citation type="submission" date="2015-10" db="EMBL/GenBank/DDBJ databases">
        <title>Candidatus Desulfofervidus auxilii, a hydrogenotrophic sulfate-reducing bacterium involved in the thermophilic anaerobic oxidation of methane.</title>
        <authorList>
            <person name="Krukenberg V."/>
            <person name="Richter M."/>
            <person name="Wegener G."/>
        </authorList>
    </citation>
    <scope>NUCLEOTIDE SEQUENCE [LARGE SCALE GENOMIC DNA]</scope>
    <source>
        <strain evidence="3 4">HS1</strain>
    </source>
</reference>
<name>A0A7U4QK69_DESA2</name>
<evidence type="ECO:0000313" key="3">
    <source>
        <dbReference type="EMBL" id="AMM40858.1"/>
    </source>
</evidence>
<dbReference type="Proteomes" id="UP000070560">
    <property type="component" value="Chromosome"/>
</dbReference>
<dbReference type="Pfam" id="PF04014">
    <property type="entry name" value="MazE_antitoxin"/>
    <property type="match status" value="1"/>
</dbReference>
<gene>
    <name evidence="3" type="ORF">HS1_001054</name>
</gene>
<accession>A0A7U4QK69</accession>
<keyword evidence="4" id="KW-1185">Reference proteome</keyword>
<dbReference type="OrthoDB" id="7160352at2"/>
<dbReference type="GO" id="GO:0003677">
    <property type="term" value="F:DNA binding"/>
    <property type="evidence" value="ECO:0007669"/>
    <property type="project" value="UniProtKB-UniRule"/>
</dbReference>
<proteinExistence type="predicted"/>
<evidence type="ECO:0000256" key="1">
    <source>
        <dbReference type="PROSITE-ProRule" id="PRU01076"/>
    </source>
</evidence>
<dbReference type="NCBIfam" id="TIGR01439">
    <property type="entry name" value="lp_hng_hel_AbrB"/>
    <property type="match status" value="1"/>
</dbReference>
<dbReference type="EMBL" id="CP013015">
    <property type="protein sequence ID" value="AMM40858.1"/>
    <property type="molecule type" value="Genomic_DNA"/>
</dbReference>
<dbReference type="KEGG" id="daw:HS1_001054"/>
<dbReference type="RefSeq" id="WP_066061969.1">
    <property type="nucleotide sequence ID" value="NZ_CP013015.1"/>
</dbReference>
<evidence type="ECO:0000259" key="2">
    <source>
        <dbReference type="PROSITE" id="PS51740"/>
    </source>
</evidence>
<dbReference type="AlphaFoldDB" id="A0A7U4QK69"/>
<dbReference type="PROSITE" id="PS51740">
    <property type="entry name" value="SPOVT_ABRB"/>
    <property type="match status" value="1"/>
</dbReference>
<feature type="domain" description="SpoVT-AbrB" evidence="2">
    <location>
        <begin position="1"/>
        <end position="46"/>
    </location>
</feature>
<organism evidence="3 4">
    <name type="scientific">Desulfofervidus auxilii</name>
    <dbReference type="NCBI Taxonomy" id="1621989"/>
    <lineage>
        <taxon>Bacteria</taxon>
        <taxon>Pseudomonadati</taxon>
        <taxon>Thermodesulfobacteriota</taxon>
        <taxon>Candidatus Desulfofervidia</taxon>
        <taxon>Candidatus Desulfofervidales</taxon>
        <taxon>Candidatus Desulfofervidaceae</taxon>
        <taxon>Candidatus Desulfofervidus</taxon>
    </lineage>
</organism>
<evidence type="ECO:0000313" key="4">
    <source>
        <dbReference type="Proteomes" id="UP000070560"/>
    </source>
</evidence>
<keyword evidence="1" id="KW-0238">DNA-binding</keyword>
<dbReference type="PANTHER" id="PTHR34860">
    <property type="entry name" value="REPRESSOR-LIKE PROTEIN SSO7C3"/>
    <property type="match status" value="1"/>
</dbReference>
<dbReference type="InterPro" id="IPR052975">
    <property type="entry name" value="Repressor-like_regulatory"/>
</dbReference>
<sequence>MILVRVSPKGYILIPKKLRKRYGVKPGSKVQLMEDAGKLIVKPVPEDPIEAACGFLKGEFSLTEDLLKEHQKELKNEKADRL</sequence>
<dbReference type="InterPro" id="IPR007159">
    <property type="entry name" value="SpoVT-AbrB_dom"/>
</dbReference>
<dbReference type="Gene3D" id="2.10.260.10">
    <property type="match status" value="1"/>
</dbReference>
<dbReference type="SMART" id="SM00966">
    <property type="entry name" value="SpoVT_AbrB"/>
    <property type="match status" value="1"/>
</dbReference>
<dbReference type="SUPFAM" id="SSF89447">
    <property type="entry name" value="AbrB/MazE/MraZ-like"/>
    <property type="match status" value="1"/>
</dbReference>
<dbReference type="PANTHER" id="PTHR34860:SF7">
    <property type="entry name" value="TRANSCRIPTION REGULATOR, SPOVT_ABRB FAMILY"/>
    <property type="match status" value="1"/>
</dbReference>
<dbReference type="InterPro" id="IPR037914">
    <property type="entry name" value="SpoVT-AbrB_sf"/>
</dbReference>